<dbReference type="Pfam" id="PF25788">
    <property type="entry name" value="Ig_Rha78A_N"/>
    <property type="match status" value="1"/>
</dbReference>
<dbReference type="SUPFAM" id="SSF49299">
    <property type="entry name" value="PKD domain"/>
    <property type="match status" value="1"/>
</dbReference>
<accession>A0A2W1N7W6</accession>
<feature type="signal peptide" evidence="1">
    <location>
        <begin position="1"/>
        <end position="27"/>
    </location>
</feature>
<dbReference type="EMBL" id="NHRJ02000011">
    <property type="protein sequence ID" value="PZE19924.1"/>
    <property type="molecule type" value="Genomic_DNA"/>
</dbReference>
<sequence length="2123" mass="236377">MRKSLYCLIMFSFLFTCFLPFTDSARASTNVEFIRNAELESADVLFDWNAGREFASNKSSIILKDVEVNTANPIVRVELRDMQDNVIAEMANIGGNKYKAAAPLNHTGTIEVKTTSPIEIDAGYFEWFRDPNKKVWMYDFIPYGETTATRYHVSTRPGEFEQPPNSSQMPNGCIAATSPTDITATARIPCNEGPAYRTGNLHISTLTVVGSGEPVSISDVDNLNFDDDFTFVQVGRLTQANIKDLHTDFIDKETQDYRFTFTAVYDTSPDLVPSDDANGRVLRWYNKWKMNVVGNIYKYPKMKVVAITLPPEAKPDLTATNLSTPQPCIEAGSSTTFNYQITNQGPSTSAAFNVTVMTEGTEVATHRFPSGIGANEVKNRTFNYTFSSAKTKSFSVIVDSESEIEEEDESNTSNGKIVTFEAVNSCGPPEAPAPPPKDITIEGDFTLSKTTVDWGSGVFAQPEGIEVTGCSYVWHAFSYKQGENTYNAPPLTQKTNSDVFSYDPNVRGYAAGIGLGTVQVYMTINTDCGHYVVVGPKNLQLVADPNNLPPQIEIKWFRGTEPVSTVVEGDVVAIKVTDESDPNGDPIQRTWDFTKDAWTSSLPATYDWDIPLDRERYGGIVANVTGLHQVCVTARDTQGAGSGAACATLKVEGKEPIPVIKGPTIVKEGRKLIPALHSNDSYSNIPGRTIHHSRDEWTNYSGPNQVFSTAGTQVVELHVYDNTGLKSISPDRHTITVIPDMPPKIEFEYLSTMTRIARQFKNASYSPDGDRIEQYKVTFGYDRYNNGGCNALESLISTDNNYFTFQPDRVGNYCFRVYAKEAVIDGGGGKDAYQDYMVHVINEAPEVSFTVTGAATEPMPVNVSPFHPNDFMHWTNSSLDTPWMLNSWSATADGRLISARRGADWNTISKFSLPIGAANFNLNKQEIPMPTQSAVVEHELGNGEFITSSVHSGDIRKMFLVGMNHEPIYLGFNVATFSVRPELDEILFYETYGPNPLGNYIVYREKWYRLKISDLVNRVTTNIASGNYEIKYSTTMGSWTQTGTKMQYGNGDRPNRFSRLKFNSDYKEINMTTRTIKSFHPNELYPYKIETYSHLPALPKNTQCPDSCSYAGLPMKDYPSGYDELLGPMSGWLDSDQPYVPIDAKGNYYNIMNLNGSSTLVRWDANTGMPTVLRPIVAAASGEIKLAGVSADAKYARYSNHDGYGSTDVYQDLATGSTMTNRPADYQVFLEDKAHSYQNGYAVKRNPADPYFLQYHLYDQGSHIELTDGTNALPVPHEIKFLNDTKYVGATGQTPVGGSYRYWAPLYSYIPSTSQTVHSNEAITFGQLVNPWSHNITNGTVAWNMQFQELKYSNFHAGMGFRIQDHKNMYRVEANKNYLQLVKIMGGRKTVIAQVNRRIQAEKWYGYKIRLVADRIRIYEEGALVIDVHDGTFTQGTMGPYSVADNTEFKGMNYQSNSADASYLTPGVAIVDTDVIYTTDYRDAEGDPKIDNRAQWTYHLVDGYKFLDAGDGKSIASAGPSALENQTVVSTYPQFDRVGVFKIDYRVPDDPHPEHRIAAGDNTFGAYSEYSDLYSQHLIVHRIPIANFALGLDGNSVVTWTDHSYDPDRCHNTGSCMGGYESTHGIMRKKFYYITPTGNRVDAKLVRPTEAGTYTVAMAVADEYNAWSDWYEQTVVISSVPPPNTPPTVHLTFPGGTHGNPSPVSLQPTITWNQNDVDRGTIFSTFDLNIKDEWGGCTECLTNMLMDTPNTTWAWTMDHPLTMGRKYQVQVRSTDGESWSPWSNVGWMATNTPPSAYMTFPYGTQAEPNVVNTLRPTLTWSQTDPDPSARFDYFQIQITNEANSVTIVDSGRLWQGTTTTSGSWAVPADLPTGQKLRVRVIVWDEHGAASNWSPQTWMLINQPPRADFTWSPNPAFEGDTVILLNRSSDPDGDSFTSHWQIHGPDYQSDQTAYDALIPSSATDFHPGDYTVTLTVSDVHGAADTVTKIVQVGDLQVQGFVRHTEQWELNRQAYNLDLTGDPDRPRSADMFWSGEAFVVEAITNEPAGRVQAAMIDTGIKIPLGSGNNKDWSGQIFRDDFEKLPDASYIFRFTAVWASGHTETADTVISVQNPWTEFTSSVRKE</sequence>
<dbReference type="Pfam" id="PF07705">
    <property type="entry name" value="CARDB"/>
    <property type="match status" value="1"/>
</dbReference>
<reference evidence="3" key="1">
    <citation type="submission" date="2018-06" db="EMBL/GenBank/DDBJ databases">
        <title>Paenibacillus xerothermodurans sp. nov. an extremely dry heat resistant spore forming bacterium isolated from the soil of Cape Canaveral, Florida.</title>
        <authorList>
            <person name="Seuylemezian A."/>
            <person name="Kaur N."/>
            <person name="Patil P."/>
            <person name="Patil P."/>
            <person name="Mayilraj S."/>
            <person name="Vaishampayan P."/>
        </authorList>
    </citation>
    <scope>NUCLEOTIDE SEQUENCE [LARGE SCALE GENOMIC DNA]</scope>
    <source>
        <strain evidence="3">ATCC 27380</strain>
    </source>
</reference>
<dbReference type="Gene3D" id="2.60.40.10">
    <property type="entry name" value="Immunoglobulins"/>
    <property type="match status" value="3"/>
</dbReference>
<dbReference type="OrthoDB" id="2088379at2"/>
<organism evidence="3 4">
    <name type="scientific">Paenibacillus xerothermodurans</name>
    <dbReference type="NCBI Taxonomy" id="1977292"/>
    <lineage>
        <taxon>Bacteria</taxon>
        <taxon>Bacillati</taxon>
        <taxon>Bacillota</taxon>
        <taxon>Bacilli</taxon>
        <taxon>Bacillales</taxon>
        <taxon>Paenibacillaceae</taxon>
        <taxon>Paenibacillus</taxon>
    </lineage>
</organism>
<name>A0A2W1N7W6_PAEXE</name>
<keyword evidence="1" id="KW-0732">Signal</keyword>
<dbReference type="Proteomes" id="UP000214746">
    <property type="component" value="Unassembled WGS sequence"/>
</dbReference>
<dbReference type="Gene3D" id="2.60.120.560">
    <property type="entry name" value="Exo-inulinase, domain 1"/>
    <property type="match status" value="1"/>
</dbReference>
<dbReference type="InterPro" id="IPR013783">
    <property type="entry name" value="Ig-like_fold"/>
</dbReference>
<evidence type="ECO:0000256" key="1">
    <source>
        <dbReference type="SAM" id="SignalP"/>
    </source>
</evidence>
<evidence type="ECO:0000313" key="4">
    <source>
        <dbReference type="Proteomes" id="UP000214746"/>
    </source>
</evidence>
<gene>
    <name evidence="3" type="ORF">CBW46_015565</name>
</gene>
<keyword evidence="4" id="KW-1185">Reference proteome</keyword>
<feature type="chain" id="PRO_5016084103" description="CARDB domain-containing protein" evidence="1">
    <location>
        <begin position="28"/>
        <end position="2123"/>
    </location>
</feature>
<evidence type="ECO:0000259" key="2">
    <source>
        <dbReference type="Pfam" id="PF07705"/>
    </source>
</evidence>
<protein>
    <recommendedName>
        <fullName evidence="2">CARDB domain-containing protein</fullName>
    </recommendedName>
</protein>
<proteinExistence type="predicted"/>
<evidence type="ECO:0000313" key="3">
    <source>
        <dbReference type="EMBL" id="PZE19924.1"/>
    </source>
</evidence>
<feature type="domain" description="CARDB" evidence="2">
    <location>
        <begin position="314"/>
        <end position="411"/>
    </location>
</feature>
<dbReference type="InterPro" id="IPR011635">
    <property type="entry name" value="CARDB"/>
</dbReference>
<dbReference type="InterPro" id="IPR035986">
    <property type="entry name" value="PKD_dom_sf"/>
</dbReference>
<comment type="caution">
    <text evidence="3">The sequence shown here is derived from an EMBL/GenBank/DDBJ whole genome shotgun (WGS) entry which is preliminary data.</text>
</comment>